<comment type="similarity">
    <text evidence="1">Belongs to the sulfatase family.</text>
</comment>
<dbReference type="PROSITE" id="PS51257">
    <property type="entry name" value="PROKAR_LIPOPROTEIN"/>
    <property type="match status" value="1"/>
</dbReference>
<keyword evidence="3 7" id="KW-0378">Hydrolase</keyword>
<evidence type="ECO:0000259" key="6">
    <source>
        <dbReference type="Pfam" id="PF00884"/>
    </source>
</evidence>
<reference evidence="7" key="1">
    <citation type="submission" date="2020-02" db="EMBL/GenBank/DDBJ databases">
        <authorList>
            <person name="Meier V. D."/>
        </authorList>
    </citation>
    <scope>NUCLEOTIDE SEQUENCE</scope>
    <source>
        <strain evidence="7">AVDCRST_MAG86</strain>
    </source>
</reference>
<proteinExistence type="inferred from homology"/>
<dbReference type="PROSITE" id="PS00149">
    <property type="entry name" value="SULFATASE_2"/>
    <property type="match status" value="1"/>
</dbReference>
<accession>A0A6J4VPN3</accession>
<dbReference type="AlphaFoldDB" id="A0A6J4VPN3"/>
<dbReference type="InterPro" id="IPR024607">
    <property type="entry name" value="Sulfatase_CS"/>
</dbReference>
<dbReference type="InterPro" id="IPR006311">
    <property type="entry name" value="TAT_signal"/>
</dbReference>
<dbReference type="Pfam" id="PF00884">
    <property type="entry name" value="Sulfatase"/>
    <property type="match status" value="1"/>
</dbReference>
<protein>
    <submittedName>
        <fullName evidence="7">Arylsulfatase</fullName>
        <ecNumber evidence="7">3.1.6.1</ecNumber>
    </submittedName>
</protein>
<feature type="domain" description="Sulfatase N-terminal" evidence="6">
    <location>
        <begin position="52"/>
        <end position="382"/>
    </location>
</feature>
<dbReference type="PROSITE" id="PS51318">
    <property type="entry name" value="TAT"/>
    <property type="match status" value="1"/>
</dbReference>
<dbReference type="PANTHER" id="PTHR43108:SF8">
    <property type="entry name" value="SD21168P"/>
    <property type="match status" value="1"/>
</dbReference>
<dbReference type="PROSITE" id="PS00523">
    <property type="entry name" value="SULFATASE_1"/>
    <property type="match status" value="1"/>
</dbReference>
<dbReference type="InterPro" id="IPR000917">
    <property type="entry name" value="Sulfatase_N"/>
</dbReference>
<name>A0A6J4VPN3_9DEIN</name>
<evidence type="ECO:0000256" key="2">
    <source>
        <dbReference type="ARBA" id="ARBA00022729"/>
    </source>
</evidence>
<keyword evidence="4" id="KW-0325">Glycoprotein</keyword>
<evidence type="ECO:0000313" key="7">
    <source>
        <dbReference type="EMBL" id="CAA9584514.1"/>
    </source>
</evidence>
<evidence type="ECO:0000256" key="5">
    <source>
        <dbReference type="SAM" id="SignalP"/>
    </source>
</evidence>
<feature type="signal peptide" evidence="5">
    <location>
        <begin position="1"/>
        <end position="23"/>
    </location>
</feature>
<evidence type="ECO:0000256" key="1">
    <source>
        <dbReference type="ARBA" id="ARBA00008779"/>
    </source>
</evidence>
<dbReference type="SUPFAM" id="SSF53649">
    <property type="entry name" value="Alkaline phosphatase-like"/>
    <property type="match status" value="1"/>
</dbReference>
<dbReference type="EC" id="3.1.6.1" evidence="7"/>
<feature type="chain" id="PRO_5026683405" evidence="5">
    <location>
        <begin position="24"/>
        <end position="495"/>
    </location>
</feature>
<sequence length="495" mass="54914">MARTSRRKVLKLMLKLGAGASLASALSSCGFVNPKPPVKPPPPGRRYRGELPNVVLVLVDDLAAGVMGAESRFPFLETPNAERLQREGATFERAFVPTAVCSPSRASFLTGTYAHTHGVRVNDTQDLSDALPNFPNELKRAGYDTGFVGKWHMNNASSEPRLNFNYWLSFAGQGVYNDPVLNENGLEFRASGYVTDVLSEYAVDYIQTPRQTPFCLIVSHKAGHLPFQAAPRHEGAFAGARLPEPPNYAETFAGKPAWQRRYYDCGLAPTEACKGRDLVPWNPHNEATLTHLRTLLAVDEGLGSLFEALENMEQLDNTVFILSSDNGFMLGAHRLQDKRVMYEESLRIPLVIRYPKKLAAGRRVSKLVSTLDLAPTILELAGLERPETMLGMSLSPLFDDEAAPWRDRLLYEYFTEVRGPGVPSILGVRTERWKYVHYPDLKDDIDELYDLEADPFELRNLIADPSYAATLGELQGALQQQLVDTGYPAQLASVG</sequence>
<evidence type="ECO:0000256" key="3">
    <source>
        <dbReference type="ARBA" id="ARBA00022801"/>
    </source>
</evidence>
<dbReference type="EMBL" id="CADCWP010000298">
    <property type="protein sequence ID" value="CAA9584514.1"/>
    <property type="molecule type" value="Genomic_DNA"/>
</dbReference>
<dbReference type="PANTHER" id="PTHR43108">
    <property type="entry name" value="N-ACETYLGLUCOSAMINE-6-SULFATASE FAMILY MEMBER"/>
    <property type="match status" value="1"/>
</dbReference>
<organism evidence="7">
    <name type="scientific">uncultured Truepera sp</name>
    <dbReference type="NCBI Taxonomy" id="543023"/>
    <lineage>
        <taxon>Bacteria</taxon>
        <taxon>Thermotogati</taxon>
        <taxon>Deinococcota</taxon>
        <taxon>Deinococci</taxon>
        <taxon>Trueperales</taxon>
        <taxon>Trueperaceae</taxon>
        <taxon>Truepera</taxon>
        <taxon>environmental samples</taxon>
    </lineage>
</organism>
<gene>
    <name evidence="7" type="ORF">AVDCRST_MAG86-3301</name>
</gene>
<dbReference type="GO" id="GO:0004065">
    <property type="term" value="F:arylsulfatase activity"/>
    <property type="evidence" value="ECO:0007669"/>
    <property type="project" value="UniProtKB-EC"/>
</dbReference>
<evidence type="ECO:0000256" key="4">
    <source>
        <dbReference type="ARBA" id="ARBA00023180"/>
    </source>
</evidence>
<dbReference type="CDD" id="cd16031">
    <property type="entry name" value="G6S_like"/>
    <property type="match status" value="1"/>
</dbReference>
<keyword evidence="2 5" id="KW-0732">Signal</keyword>
<dbReference type="Gene3D" id="3.40.720.10">
    <property type="entry name" value="Alkaline Phosphatase, subunit A"/>
    <property type="match status" value="1"/>
</dbReference>
<dbReference type="InterPro" id="IPR017850">
    <property type="entry name" value="Alkaline_phosphatase_core_sf"/>
</dbReference>